<dbReference type="GO" id="GO:0009279">
    <property type="term" value="C:cell outer membrane"/>
    <property type="evidence" value="ECO:0007669"/>
    <property type="project" value="UniProtKB-SubCell"/>
</dbReference>
<evidence type="ECO:0000256" key="2">
    <source>
        <dbReference type="ARBA" id="ARBA00006275"/>
    </source>
</evidence>
<dbReference type="Proteomes" id="UP000629596">
    <property type="component" value="Unassembled WGS sequence"/>
</dbReference>
<evidence type="ECO:0000256" key="4">
    <source>
        <dbReference type="ARBA" id="ARBA00023136"/>
    </source>
</evidence>
<keyword evidence="3 6" id="KW-0732">Signal</keyword>
<protein>
    <submittedName>
        <fullName evidence="10">RagB/SusD family nutrient uptake outer membrane protein</fullName>
    </submittedName>
</protein>
<evidence type="ECO:0000256" key="1">
    <source>
        <dbReference type="ARBA" id="ARBA00004442"/>
    </source>
</evidence>
<comment type="subcellular location">
    <subcellularLocation>
        <location evidence="1">Cell outer membrane</location>
    </subcellularLocation>
</comment>
<dbReference type="Proteomes" id="UP000256321">
    <property type="component" value="Unassembled WGS sequence"/>
</dbReference>
<feature type="chain" id="PRO_5017663665" evidence="6">
    <location>
        <begin position="24"/>
        <end position="522"/>
    </location>
</feature>
<evidence type="ECO:0000256" key="6">
    <source>
        <dbReference type="SAM" id="SignalP"/>
    </source>
</evidence>
<sequence length="522" mass="58404">MRKILTIAILCVGLAGMTSCNFLDENPKSSLTSVDYYKTAEQAEANVNYLYRNGAVMRIAQAPSAYIGPNASISGMLTGYFTNSYEGQEVVCKYARELTRQQNTSTVSSMIDGVWDECYKSINIANGAIKHIPDIAMSESTSARLIAEAKFFRAFNYFYLVKMLGAVPMPTEPYESIENLYLERTPVETVYTLIEADLKEAVEVLPAAKFADNAHRITKYAAAMMLADVYLQQGKYADAATYAKMVVESPHKLTANEDLAMNSAFNKLRTTDDLDEVIYAVEYDASIHTGDWWPTYSCDASAVATFGTYSIMERVYGPTNRFLNVYDKEDLRIQPNQFFHWKYTNPNTGAVWESKSAAGCWYWFDEDALLTTGRGTKDQNFFRYAEALLVAAESIAQSTGVTAEAANCLAQVKARADMNGKTVAQYASELQALSKDLFIKECWLERLREFPLEFKIWDDCLRTGKFPVISETEAGKVDFQELVGATNASGATFKKTDLLWPISINEIQRNPSLTQNDGYSLK</sequence>
<dbReference type="EMBL" id="QREV01000009">
    <property type="protein sequence ID" value="RDU50131.1"/>
    <property type="molecule type" value="Genomic_DNA"/>
</dbReference>
<dbReference type="InterPro" id="IPR011990">
    <property type="entry name" value="TPR-like_helical_dom_sf"/>
</dbReference>
<evidence type="ECO:0000259" key="8">
    <source>
        <dbReference type="Pfam" id="PF14322"/>
    </source>
</evidence>
<dbReference type="SUPFAM" id="SSF48452">
    <property type="entry name" value="TPR-like"/>
    <property type="match status" value="1"/>
</dbReference>
<evidence type="ECO:0000313" key="12">
    <source>
        <dbReference type="Proteomes" id="UP000629596"/>
    </source>
</evidence>
<name>A0A3D8HGU3_9BACT</name>
<organism evidence="10 11">
    <name type="scientific">Parabacteroides acidifaciens</name>
    <dbReference type="NCBI Taxonomy" id="2290935"/>
    <lineage>
        <taxon>Bacteria</taxon>
        <taxon>Pseudomonadati</taxon>
        <taxon>Bacteroidota</taxon>
        <taxon>Bacteroidia</taxon>
        <taxon>Bacteroidales</taxon>
        <taxon>Tannerellaceae</taxon>
        <taxon>Parabacteroides</taxon>
    </lineage>
</organism>
<gene>
    <name evidence="10" type="ORF">DWU89_05850</name>
    <name evidence="9" type="ORF">H8784_05725</name>
</gene>
<dbReference type="PROSITE" id="PS51257">
    <property type="entry name" value="PROKAR_LIPOPROTEIN"/>
    <property type="match status" value="1"/>
</dbReference>
<keyword evidence="5" id="KW-0998">Cell outer membrane</keyword>
<dbReference type="AlphaFoldDB" id="A0A3D8HGU3"/>
<reference evidence="10 11" key="1">
    <citation type="submission" date="2018-07" db="EMBL/GenBank/DDBJ databases">
        <title>Parabacteroides acidifaciens nov. sp., isolated from human feces.</title>
        <authorList>
            <person name="Wang Y.J."/>
        </authorList>
    </citation>
    <scope>NUCLEOTIDE SEQUENCE [LARGE SCALE GENOMIC DNA]</scope>
    <source>
        <strain evidence="10 11">426-9</strain>
    </source>
</reference>
<dbReference type="Pfam" id="PF14322">
    <property type="entry name" value="SusD-like_3"/>
    <property type="match status" value="1"/>
</dbReference>
<reference evidence="9 12" key="2">
    <citation type="submission" date="2020-08" db="EMBL/GenBank/DDBJ databases">
        <title>Genome public.</title>
        <authorList>
            <person name="Liu C."/>
            <person name="Sun Q."/>
        </authorList>
    </citation>
    <scope>NUCLEOTIDE SEQUENCE [LARGE SCALE GENOMIC DNA]</scope>
    <source>
        <strain evidence="9 12">426_9</strain>
    </source>
</reference>
<evidence type="ECO:0000313" key="10">
    <source>
        <dbReference type="EMBL" id="RDU50131.1"/>
    </source>
</evidence>
<evidence type="ECO:0000256" key="3">
    <source>
        <dbReference type="ARBA" id="ARBA00022729"/>
    </source>
</evidence>
<feature type="domain" description="RagB/SusD" evidence="7">
    <location>
        <begin position="367"/>
        <end position="519"/>
    </location>
</feature>
<dbReference type="InterPro" id="IPR012944">
    <property type="entry name" value="SusD_RagB_dom"/>
</dbReference>
<dbReference type="Gene3D" id="1.25.40.390">
    <property type="match status" value="1"/>
</dbReference>
<dbReference type="Pfam" id="PF07980">
    <property type="entry name" value="SusD_RagB"/>
    <property type="match status" value="1"/>
</dbReference>
<dbReference type="EMBL" id="JACRTI010000009">
    <property type="protein sequence ID" value="MBC8601219.1"/>
    <property type="molecule type" value="Genomic_DNA"/>
</dbReference>
<comment type="caution">
    <text evidence="10">The sequence shown here is derived from an EMBL/GenBank/DDBJ whole genome shotgun (WGS) entry which is preliminary data.</text>
</comment>
<evidence type="ECO:0000313" key="11">
    <source>
        <dbReference type="Proteomes" id="UP000256321"/>
    </source>
</evidence>
<comment type="similarity">
    <text evidence="2">Belongs to the SusD family.</text>
</comment>
<keyword evidence="12" id="KW-1185">Reference proteome</keyword>
<dbReference type="RefSeq" id="WP_115498705.1">
    <property type="nucleotide sequence ID" value="NZ_JACRTI010000009.1"/>
</dbReference>
<keyword evidence="4" id="KW-0472">Membrane</keyword>
<evidence type="ECO:0000313" key="9">
    <source>
        <dbReference type="EMBL" id="MBC8601219.1"/>
    </source>
</evidence>
<evidence type="ECO:0000259" key="7">
    <source>
        <dbReference type="Pfam" id="PF07980"/>
    </source>
</evidence>
<evidence type="ECO:0000256" key="5">
    <source>
        <dbReference type="ARBA" id="ARBA00023237"/>
    </source>
</evidence>
<feature type="domain" description="SusD-like N-terminal" evidence="8">
    <location>
        <begin position="68"/>
        <end position="231"/>
    </location>
</feature>
<proteinExistence type="inferred from homology"/>
<feature type="signal peptide" evidence="6">
    <location>
        <begin position="1"/>
        <end position="23"/>
    </location>
</feature>
<dbReference type="InterPro" id="IPR033985">
    <property type="entry name" value="SusD-like_N"/>
</dbReference>
<accession>A0A3D8HGU3</accession>